<dbReference type="Pfam" id="PF07610">
    <property type="entry name" value="DUF1573"/>
    <property type="match status" value="1"/>
</dbReference>
<dbReference type="AlphaFoldDB" id="A0A5C7FY81"/>
<organism evidence="1 2">
    <name type="scientific">Neolewinella aurantiaca</name>
    <dbReference type="NCBI Taxonomy" id="2602767"/>
    <lineage>
        <taxon>Bacteria</taxon>
        <taxon>Pseudomonadati</taxon>
        <taxon>Bacteroidota</taxon>
        <taxon>Saprospiria</taxon>
        <taxon>Saprospirales</taxon>
        <taxon>Lewinellaceae</taxon>
        <taxon>Neolewinella</taxon>
    </lineage>
</organism>
<keyword evidence="2" id="KW-1185">Reference proteome</keyword>
<evidence type="ECO:0000313" key="2">
    <source>
        <dbReference type="Proteomes" id="UP000321907"/>
    </source>
</evidence>
<dbReference type="InterPro" id="IPR013783">
    <property type="entry name" value="Ig-like_fold"/>
</dbReference>
<evidence type="ECO:0000313" key="1">
    <source>
        <dbReference type="EMBL" id="TXF91811.1"/>
    </source>
</evidence>
<dbReference type="PANTHER" id="PTHR37833">
    <property type="entry name" value="LIPOPROTEIN-RELATED"/>
    <property type="match status" value="1"/>
</dbReference>
<reference evidence="1 2" key="1">
    <citation type="submission" date="2019-08" db="EMBL/GenBank/DDBJ databases">
        <title>Lewinella sp. strain SSH13 Genome sequencing and assembly.</title>
        <authorList>
            <person name="Kim I."/>
        </authorList>
    </citation>
    <scope>NUCLEOTIDE SEQUENCE [LARGE SCALE GENOMIC DNA]</scope>
    <source>
        <strain evidence="1 2">SSH13</strain>
    </source>
</reference>
<sequence length="121" mass="13678">MIYLISLLLSLNMTVAPPDEPVEWLGETTFDMGDILRGEDHVHIFKFRNLTDAPILVENVRVGCGCTATDWNNVPVAPGEVGSINVRYDAMNAGYFRKYVKVFFYGHRGGHKLWLEGFVEN</sequence>
<dbReference type="Gene3D" id="2.60.40.10">
    <property type="entry name" value="Immunoglobulins"/>
    <property type="match status" value="1"/>
</dbReference>
<dbReference type="InterPro" id="IPR011467">
    <property type="entry name" value="DUF1573"/>
</dbReference>
<dbReference type="EMBL" id="VOXD01000001">
    <property type="protein sequence ID" value="TXF91811.1"/>
    <property type="molecule type" value="Genomic_DNA"/>
</dbReference>
<protein>
    <submittedName>
        <fullName evidence="1">DUF1573 domain-containing protein</fullName>
    </submittedName>
</protein>
<dbReference type="Proteomes" id="UP000321907">
    <property type="component" value="Unassembled WGS sequence"/>
</dbReference>
<dbReference type="RefSeq" id="WP_147928852.1">
    <property type="nucleotide sequence ID" value="NZ_VOXD01000001.1"/>
</dbReference>
<comment type="caution">
    <text evidence="1">The sequence shown here is derived from an EMBL/GenBank/DDBJ whole genome shotgun (WGS) entry which is preliminary data.</text>
</comment>
<dbReference type="PANTHER" id="PTHR37833:SF1">
    <property type="entry name" value="SIGNAL PEPTIDE PROTEIN"/>
    <property type="match status" value="1"/>
</dbReference>
<accession>A0A5C7FY81</accession>
<name>A0A5C7FY81_9BACT</name>
<gene>
    <name evidence="1" type="ORF">FUA23_01095</name>
</gene>
<proteinExistence type="predicted"/>
<dbReference type="OrthoDB" id="826619at2"/>